<protein>
    <submittedName>
        <fullName evidence="1">Uncharacterized protein</fullName>
    </submittedName>
</protein>
<reference evidence="1" key="2">
    <citation type="submission" date="2012-06" db="EMBL/GenBank/DDBJ databases">
        <authorList>
            <person name="Yu Y."/>
            <person name="Currie J."/>
            <person name="Lomeli R."/>
            <person name="Angelova A."/>
            <person name="Collura K."/>
            <person name="Wissotski M."/>
            <person name="Campos D."/>
            <person name="Kudrna D."/>
            <person name="Golser W."/>
            <person name="Ashely E."/>
            <person name="Descour A."/>
            <person name="Fernandes J."/>
            <person name="Soderlund C."/>
            <person name="Walbot V."/>
        </authorList>
    </citation>
    <scope>NUCLEOTIDE SEQUENCE</scope>
    <source>
        <strain evidence="1">B73</strain>
    </source>
</reference>
<dbReference type="EMBL" id="BT069983">
    <property type="protein sequence ID" value="ACN36880.1"/>
    <property type="molecule type" value="mRNA"/>
</dbReference>
<reference evidence="1" key="1">
    <citation type="journal article" date="2009" name="PLoS Genet.">
        <title>Sequencing, mapping, and analysis of 27,455 maize full-length cDNAs.</title>
        <authorList>
            <person name="Soderlund C."/>
            <person name="Descour A."/>
            <person name="Kudrna D."/>
            <person name="Bomhoff M."/>
            <person name="Boyd L."/>
            <person name="Currie J."/>
            <person name="Angelova A."/>
            <person name="Collura K."/>
            <person name="Wissotski M."/>
            <person name="Ashley E."/>
            <person name="Morrow D."/>
            <person name="Fernandes J."/>
            <person name="Walbot V."/>
            <person name="Yu Y."/>
        </authorList>
    </citation>
    <scope>NUCLEOTIDE SEQUENCE</scope>
    <source>
        <strain evidence="1">B73</strain>
    </source>
</reference>
<proteinExistence type="evidence at transcript level"/>
<accession>C0PNW4</accession>
<evidence type="ECO:0000313" key="1">
    <source>
        <dbReference type="EMBL" id="ACN36880.1"/>
    </source>
</evidence>
<name>C0PNW4_MAIZE</name>
<sequence length="56" mass="6350">MQQLTSGITVSTHYRIANIQFLESTPISGFYQDPVNSLHTRTRPQASISQARCDWP</sequence>
<organism evidence="1">
    <name type="scientific">Zea mays</name>
    <name type="common">Maize</name>
    <dbReference type="NCBI Taxonomy" id="4577"/>
    <lineage>
        <taxon>Eukaryota</taxon>
        <taxon>Viridiplantae</taxon>
        <taxon>Streptophyta</taxon>
        <taxon>Embryophyta</taxon>
        <taxon>Tracheophyta</taxon>
        <taxon>Spermatophyta</taxon>
        <taxon>Magnoliopsida</taxon>
        <taxon>Liliopsida</taxon>
        <taxon>Poales</taxon>
        <taxon>Poaceae</taxon>
        <taxon>PACMAD clade</taxon>
        <taxon>Panicoideae</taxon>
        <taxon>Andropogonodae</taxon>
        <taxon>Andropogoneae</taxon>
        <taxon>Tripsacinae</taxon>
        <taxon>Zea</taxon>
    </lineage>
</organism>
<dbReference type="AlphaFoldDB" id="C0PNW4"/>